<proteinExistence type="inferred from homology"/>
<evidence type="ECO:0000256" key="7">
    <source>
        <dbReference type="ARBA" id="ARBA00022801"/>
    </source>
</evidence>
<dbReference type="Gene3D" id="1.10.8.50">
    <property type="match status" value="1"/>
</dbReference>
<evidence type="ECO:0000256" key="5">
    <source>
        <dbReference type="ARBA" id="ARBA00022763"/>
    </source>
</evidence>
<keyword evidence="10" id="KW-0234">DNA repair</keyword>
<keyword evidence="19" id="KW-1185">Reference proteome</keyword>
<organism evidence="18 19">
    <name type="scientific">Chondromyces crocatus</name>
    <dbReference type="NCBI Taxonomy" id="52"/>
    <lineage>
        <taxon>Bacteria</taxon>
        <taxon>Pseudomonadati</taxon>
        <taxon>Myxococcota</taxon>
        <taxon>Polyangia</taxon>
        <taxon>Polyangiales</taxon>
        <taxon>Polyangiaceae</taxon>
        <taxon>Chondromyces</taxon>
    </lineage>
</organism>
<evidence type="ECO:0000256" key="3">
    <source>
        <dbReference type="ARBA" id="ARBA00012720"/>
    </source>
</evidence>
<evidence type="ECO:0000259" key="16">
    <source>
        <dbReference type="PROSITE" id="PS51066"/>
    </source>
</evidence>
<dbReference type="InterPro" id="IPR010663">
    <property type="entry name" value="Znf_FPG/IleRS"/>
</dbReference>
<evidence type="ECO:0000256" key="13">
    <source>
        <dbReference type="ARBA" id="ARBA00023295"/>
    </source>
</evidence>
<keyword evidence="5" id="KW-0227">DNA damage</keyword>
<evidence type="ECO:0000256" key="11">
    <source>
        <dbReference type="ARBA" id="ARBA00023239"/>
    </source>
</evidence>
<feature type="domain" description="Formamidopyrimidine-DNA glycosylase catalytic" evidence="17">
    <location>
        <begin position="2"/>
        <end position="162"/>
    </location>
</feature>
<dbReference type="Pfam" id="PF01149">
    <property type="entry name" value="Fapy_DNA_glyco"/>
    <property type="match status" value="1"/>
</dbReference>
<keyword evidence="9" id="KW-0238">DNA-binding</keyword>
<dbReference type="GO" id="GO:0003684">
    <property type="term" value="F:damaged DNA binding"/>
    <property type="evidence" value="ECO:0007669"/>
    <property type="project" value="InterPro"/>
</dbReference>
<dbReference type="SUPFAM" id="SSF46946">
    <property type="entry name" value="S13-like H2TH domain"/>
    <property type="match status" value="1"/>
</dbReference>
<evidence type="ECO:0000313" key="18">
    <source>
        <dbReference type="EMBL" id="AKT37744.1"/>
    </source>
</evidence>
<evidence type="ECO:0000313" key="19">
    <source>
        <dbReference type="Proteomes" id="UP000067626"/>
    </source>
</evidence>
<dbReference type="PANTHER" id="PTHR42697">
    <property type="entry name" value="ENDONUCLEASE 8"/>
    <property type="match status" value="1"/>
</dbReference>
<dbReference type="InterPro" id="IPR015887">
    <property type="entry name" value="DNA_glyclase_Znf_dom_DNA_BS"/>
</dbReference>
<evidence type="ECO:0000256" key="1">
    <source>
        <dbReference type="ARBA" id="ARBA00001947"/>
    </source>
</evidence>
<dbReference type="Pfam" id="PF06831">
    <property type="entry name" value="H2TH"/>
    <property type="match status" value="1"/>
</dbReference>
<dbReference type="GO" id="GO:0000703">
    <property type="term" value="F:oxidized pyrimidine nucleobase lesion DNA N-glycosylase activity"/>
    <property type="evidence" value="ECO:0007669"/>
    <property type="project" value="TreeGrafter"/>
</dbReference>
<keyword evidence="8" id="KW-0862">Zinc</keyword>
<feature type="domain" description="FPG-type" evidence="16">
    <location>
        <begin position="256"/>
        <end position="292"/>
    </location>
</feature>
<reference evidence="18 19" key="1">
    <citation type="submission" date="2015-07" db="EMBL/GenBank/DDBJ databases">
        <title>Genome analysis of myxobacterium Chondromyces crocatus Cm c5 reveals a high potential for natural compound synthesis and the genetic basis for the loss of fruiting body formation.</title>
        <authorList>
            <person name="Zaburannyi N."/>
            <person name="Bunk B."/>
            <person name="Maier J."/>
            <person name="Overmann J."/>
            <person name="Mueller R."/>
        </authorList>
    </citation>
    <scope>NUCLEOTIDE SEQUENCE [LARGE SCALE GENOMIC DNA]</scope>
    <source>
        <strain evidence="18 19">Cm c5</strain>
    </source>
</reference>
<dbReference type="InterPro" id="IPR000214">
    <property type="entry name" value="Znf_DNA_glyclase/AP_lyase"/>
</dbReference>
<dbReference type="GO" id="GO:0140078">
    <property type="term" value="F:class I DNA-(apurinic or apyrimidinic site) endonuclease activity"/>
    <property type="evidence" value="ECO:0007669"/>
    <property type="project" value="UniProtKB-EC"/>
</dbReference>
<dbReference type="PROSITE" id="PS51066">
    <property type="entry name" value="ZF_FPG_2"/>
    <property type="match status" value="1"/>
</dbReference>
<dbReference type="AlphaFoldDB" id="A0A0K1EA65"/>
<dbReference type="PATRIC" id="fig|52.7.peg.2031"/>
<evidence type="ECO:0000256" key="4">
    <source>
        <dbReference type="ARBA" id="ARBA00022723"/>
    </source>
</evidence>
<dbReference type="SMART" id="SM01232">
    <property type="entry name" value="H2TH"/>
    <property type="match status" value="1"/>
</dbReference>
<evidence type="ECO:0000259" key="17">
    <source>
        <dbReference type="PROSITE" id="PS51068"/>
    </source>
</evidence>
<evidence type="ECO:0000256" key="10">
    <source>
        <dbReference type="ARBA" id="ARBA00023204"/>
    </source>
</evidence>
<dbReference type="EMBL" id="CP012159">
    <property type="protein sequence ID" value="AKT37744.1"/>
    <property type="molecule type" value="Genomic_DNA"/>
</dbReference>
<dbReference type="Gene3D" id="3.20.190.10">
    <property type="entry name" value="MutM-like, N-terminal"/>
    <property type="match status" value="1"/>
</dbReference>
<dbReference type="KEGG" id="ccro:CMC5_018860"/>
<dbReference type="InterPro" id="IPR015886">
    <property type="entry name" value="H2TH_FPG"/>
</dbReference>
<dbReference type="InterPro" id="IPR044090">
    <property type="entry name" value="Nei2_N"/>
</dbReference>
<dbReference type="PANTHER" id="PTHR42697:SF1">
    <property type="entry name" value="ENDONUCLEASE 8"/>
    <property type="match status" value="1"/>
</dbReference>
<name>A0A0K1EA65_CHOCO</name>
<comment type="similarity">
    <text evidence="2">Belongs to the FPG family.</text>
</comment>
<dbReference type="RefSeq" id="WP_050430071.1">
    <property type="nucleotide sequence ID" value="NZ_CP012159.1"/>
</dbReference>
<sequence length="297" mass="33447">MPEGDTLFRIAAGLAPALTGQPVLALVLPKSSQRVAHLVGHRIERVEARGKNLLVFFDEGSVLHTHLRMSGLWHLYRTEDPWRRPPEQATAVIEVPGYLAVCFRAPVTRLLRQSDLARDPQLAALGPDLLGETFDLDEALRRIQEQPDTPLGVAIMDQRAVAGIGNVYKSELLFRQRLDPFAPVRCYPEEELRALLDLARAILVANVQMPSGPWRYESPGQFYRYTRTTREGRVPGRKATMYIQPLGGGRRAGALAVYRRARQACYDCGTLIRMKRQGEAQRSTYFCPQCQPSRREA</sequence>
<dbReference type="PROSITE" id="PS01242">
    <property type="entry name" value="ZF_FPG_1"/>
    <property type="match status" value="1"/>
</dbReference>
<dbReference type="GO" id="GO:0006284">
    <property type="term" value="P:base-excision repair"/>
    <property type="evidence" value="ECO:0007669"/>
    <property type="project" value="InterPro"/>
</dbReference>
<keyword evidence="12" id="KW-0511">Multifunctional enzyme</keyword>
<dbReference type="SMART" id="SM00898">
    <property type="entry name" value="Fapy_DNA_glyco"/>
    <property type="match status" value="1"/>
</dbReference>
<protein>
    <recommendedName>
        <fullName evidence="3">DNA-(apurinic or apyrimidinic site) lyase</fullName>
        <ecNumber evidence="3">4.2.99.18</ecNumber>
    </recommendedName>
</protein>
<evidence type="ECO:0000256" key="9">
    <source>
        <dbReference type="ARBA" id="ARBA00023125"/>
    </source>
</evidence>
<dbReference type="OrthoDB" id="9800855at2"/>
<evidence type="ECO:0000256" key="6">
    <source>
        <dbReference type="ARBA" id="ARBA00022771"/>
    </source>
</evidence>
<evidence type="ECO:0000256" key="8">
    <source>
        <dbReference type="ARBA" id="ARBA00022833"/>
    </source>
</evidence>
<dbReference type="GO" id="GO:0008270">
    <property type="term" value="F:zinc ion binding"/>
    <property type="evidence" value="ECO:0007669"/>
    <property type="project" value="UniProtKB-KW"/>
</dbReference>
<evidence type="ECO:0000256" key="12">
    <source>
        <dbReference type="ARBA" id="ARBA00023268"/>
    </source>
</evidence>
<dbReference type="PROSITE" id="PS51068">
    <property type="entry name" value="FPG_CAT"/>
    <property type="match status" value="1"/>
</dbReference>
<dbReference type="InterPro" id="IPR035937">
    <property type="entry name" value="FPG_N"/>
</dbReference>
<comment type="catalytic activity">
    <reaction evidence="14">
        <text>2'-deoxyribonucleotide-(2'-deoxyribose 5'-phosphate)-2'-deoxyribonucleotide-DNA = a 3'-end 2'-deoxyribonucleotide-(2,3-dehydro-2,3-deoxyribose 5'-phosphate)-DNA + a 5'-end 5'-phospho-2'-deoxyribonucleoside-DNA + H(+)</text>
        <dbReference type="Rhea" id="RHEA:66592"/>
        <dbReference type="Rhea" id="RHEA-COMP:13180"/>
        <dbReference type="Rhea" id="RHEA-COMP:16897"/>
        <dbReference type="Rhea" id="RHEA-COMP:17067"/>
        <dbReference type="ChEBI" id="CHEBI:15378"/>
        <dbReference type="ChEBI" id="CHEBI:136412"/>
        <dbReference type="ChEBI" id="CHEBI:157695"/>
        <dbReference type="ChEBI" id="CHEBI:167181"/>
        <dbReference type="EC" id="4.2.99.18"/>
    </reaction>
</comment>
<gene>
    <name evidence="18" type="ORF">CMC5_018860</name>
</gene>
<dbReference type="InterPro" id="IPR010979">
    <property type="entry name" value="Ribosomal_uS13-like_H2TH"/>
</dbReference>
<dbReference type="Proteomes" id="UP000067626">
    <property type="component" value="Chromosome"/>
</dbReference>
<dbReference type="CDD" id="cd08971">
    <property type="entry name" value="AcNei2_N"/>
    <property type="match status" value="1"/>
</dbReference>
<keyword evidence="6 15" id="KW-0863">Zinc-finger</keyword>
<keyword evidence="11" id="KW-0456">Lyase</keyword>
<evidence type="ECO:0000256" key="14">
    <source>
        <dbReference type="ARBA" id="ARBA00044632"/>
    </source>
</evidence>
<keyword evidence="7" id="KW-0378">Hydrolase</keyword>
<evidence type="ECO:0000256" key="2">
    <source>
        <dbReference type="ARBA" id="ARBA00009409"/>
    </source>
</evidence>
<dbReference type="Pfam" id="PF06827">
    <property type="entry name" value="zf-FPG_IleRS"/>
    <property type="match status" value="1"/>
</dbReference>
<dbReference type="SUPFAM" id="SSF57716">
    <property type="entry name" value="Glucocorticoid receptor-like (DNA-binding domain)"/>
    <property type="match status" value="1"/>
</dbReference>
<dbReference type="InterPro" id="IPR012319">
    <property type="entry name" value="FPG_cat"/>
</dbReference>
<dbReference type="EC" id="4.2.99.18" evidence="3"/>
<comment type="cofactor">
    <cofactor evidence="1">
        <name>Zn(2+)</name>
        <dbReference type="ChEBI" id="CHEBI:29105"/>
    </cofactor>
</comment>
<accession>A0A0K1EA65</accession>
<dbReference type="SUPFAM" id="SSF81624">
    <property type="entry name" value="N-terminal domain of MutM-like DNA repair proteins"/>
    <property type="match status" value="1"/>
</dbReference>
<dbReference type="STRING" id="52.CMC5_018860"/>
<keyword evidence="13" id="KW-0326">Glycosidase</keyword>
<keyword evidence="4" id="KW-0479">Metal-binding</keyword>
<evidence type="ECO:0000256" key="15">
    <source>
        <dbReference type="PROSITE-ProRule" id="PRU00391"/>
    </source>
</evidence>